<dbReference type="AlphaFoldDB" id="A0A0A9A735"/>
<name>A0A0A9A735_ARUDO</name>
<dbReference type="EMBL" id="GBRH01255043">
    <property type="protein sequence ID" value="JAD42852.1"/>
    <property type="molecule type" value="Transcribed_RNA"/>
</dbReference>
<accession>A0A0A9A735</accession>
<proteinExistence type="predicted"/>
<sequence>MSSDVVFHIKHIDACFSP</sequence>
<organism evidence="1">
    <name type="scientific">Arundo donax</name>
    <name type="common">Giant reed</name>
    <name type="synonym">Donax arundinaceus</name>
    <dbReference type="NCBI Taxonomy" id="35708"/>
    <lineage>
        <taxon>Eukaryota</taxon>
        <taxon>Viridiplantae</taxon>
        <taxon>Streptophyta</taxon>
        <taxon>Embryophyta</taxon>
        <taxon>Tracheophyta</taxon>
        <taxon>Spermatophyta</taxon>
        <taxon>Magnoliopsida</taxon>
        <taxon>Liliopsida</taxon>
        <taxon>Poales</taxon>
        <taxon>Poaceae</taxon>
        <taxon>PACMAD clade</taxon>
        <taxon>Arundinoideae</taxon>
        <taxon>Arundineae</taxon>
        <taxon>Arundo</taxon>
    </lineage>
</organism>
<reference evidence="1" key="1">
    <citation type="submission" date="2014-09" db="EMBL/GenBank/DDBJ databases">
        <authorList>
            <person name="Magalhaes I.L.F."/>
            <person name="Oliveira U."/>
            <person name="Santos F.R."/>
            <person name="Vidigal T.H.D.A."/>
            <person name="Brescovit A.D."/>
            <person name="Santos A.J."/>
        </authorList>
    </citation>
    <scope>NUCLEOTIDE SEQUENCE</scope>
    <source>
        <tissue evidence="1">Shoot tissue taken approximately 20 cm above the soil surface</tissue>
    </source>
</reference>
<evidence type="ECO:0000313" key="1">
    <source>
        <dbReference type="EMBL" id="JAD42852.1"/>
    </source>
</evidence>
<protein>
    <submittedName>
        <fullName evidence="1">Uncharacterized protein</fullName>
    </submittedName>
</protein>
<reference evidence="1" key="2">
    <citation type="journal article" date="2015" name="Data Brief">
        <title>Shoot transcriptome of the giant reed, Arundo donax.</title>
        <authorList>
            <person name="Barrero R.A."/>
            <person name="Guerrero F.D."/>
            <person name="Moolhuijzen P."/>
            <person name="Goolsby J.A."/>
            <person name="Tidwell J."/>
            <person name="Bellgard S.E."/>
            <person name="Bellgard M.I."/>
        </authorList>
    </citation>
    <scope>NUCLEOTIDE SEQUENCE</scope>
    <source>
        <tissue evidence="1">Shoot tissue taken approximately 20 cm above the soil surface</tissue>
    </source>
</reference>